<evidence type="ECO:0000256" key="1">
    <source>
        <dbReference type="ARBA" id="ARBA00022793"/>
    </source>
</evidence>
<sequence length="460" mass="54186">MNFININYISPMSTYKFDNNNNKYYLVYVSLYSIHKIELSKLDNINQQLRAININKSIETTNHIDYPTQDVMLFEHNVNNSIIKLLFSGKVELINYDYNENVQIKMHQPSKVLNNFRNSKYIDDSSFMNEQFYNYETVESENEKCILFLTKSRVKTGILIDHSLIPLKNSDKLLFNRYHNTIIKEQPELTINNLCQSNKTEDYITLMKHYNIDINKYNKTNFLTFRELFLRQINPKFRPLVSQYYFNNLINAPSDGRVTSFNINKDSKLKIMDQDYLLNEIIGVSFSLNSGSGMLTRLTPGDYQRVSMPYFGYLTEIISTNNYVSLKFENTYFMPPSVSEREYISVLYGHNVNMSRNFPELVDVQPKIKLIFYLVLIGNDIALSNNKLLKIQVKNTRIKIPYENMWFEKGEEVGGFNCCNGHVLFITNRQIDFTNDIRYHSMDKHIECYIKNKDIFGLLL</sequence>
<evidence type="ECO:0000313" key="3">
    <source>
        <dbReference type="EMBL" id="ARF09518.1"/>
    </source>
</evidence>
<keyword evidence="1" id="KW-0210">Decarboxylase</keyword>
<evidence type="ECO:0000256" key="2">
    <source>
        <dbReference type="ARBA" id="ARBA00023239"/>
    </source>
</evidence>
<dbReference type="GO" id="GO:0004609">
    <property type="term" value="F:phosphatidylserine decarboxylase activity"/>
    <property type="evidence" value="ECO:0007669"/>
    <property type="project" value="InterPro"/>
</dbReference>
<gene>
    <name evidence="3" type="ORF">Indivirus_1_141</name>
</gene>
<name>A0A1V0SCY3_9VIRU</name>
<accession>A0A1V0SCY3</accession>
<dbReference type="InterPro" id="IPR003817">
    <property type="entry name" value="PS_Dcarbxylase"/>
</dbReference>
<reference evidence="3" key="1">
    <citation type="journal article" date="2017" name="Science">
        <title>Giant viruses with an expanded complement of translation system components.</title>
        <authorList>
            <person name="Schulz F."/>
            <person name="Yutin N."/>
            <person name="Ivanova N.N."/>
            <person name="Ortega D.R."/>
            <person name="Lee T.K."/>
            <person name="Vierheilig J."/>
            <person name="Daims H."/>
            <person name="Horn M."/>
            <person name="Wagner M."/>
            <person name="Jensen G.J."/>
            <person name="Kyrpides N.C."/>
            <person name="Koonin E.V."/>
            <person name="Woyke T."/>
        </authorList>
    </citation>
    <scope>NUCLEOTIDE SEQUENCE</scope>
    <source>
        <strain evidence="3">ILV1</strain>
    </source>
</reference>
<dbReference type="GO" id="GO:0008654">
    <property type="term" value="P:phospholipid biosynthetic process"/>
    <property type="evidence" value="ECO:0007669"/>
    <property type="project" value="InterPro"/>
</dbReference>
<keyword evidence="2" id="KW-0456">Lyase</keyword>
<dbReference type="Pfam" id="PF02666">
    <property type="entry name" value="PS_Dcarbxylase"/>
    <property type="match status" value="1"/>
</dbReference>
<proteinExistence type="predicted"/>
<organism evidence="3">
    <name type="scientific">Indivirus ILV1</name>
    <dbReference type="NCBI Taxonomy" id="1977633"/>
    <lineage>
        <taxon>Viruses</taxon>
        <taxon>Varidnaviria</taxon>
        <taxon>Bamfordvirae</taxon>
        <taxon>Nucleocytoviricota</taxon>
        <taxon>Megaviricetes</taxon>
        <taxon>Imitervirales</taxon>
        <taxon>Mimiviridae</taxon>
        <taxon>Klosneuvirinae</taxon>
        <taxon>Indivirus</taxon>
    </lineage>
</organism>
<protein>
    <submittedName>
        <fullName evidence="3">Phosphatidylserine decarboxylase</fullName>
    </submittedName>
</protein>
<dbReference type="EMBL" id="KY684085">
    <property type="protein sequence ID" value="ARF09518.1"/>
    <property type="molecule type" value="Genomic_DNA"/>
</dbReference>